<protein>
    <submittedName>
        <fullName evidence="2">Uncharacterized protein</fullName>
    </submittedName>
</protein>
<sequence>MAEQQSGCSINGIHLNNEHHMQWNELSDDLRGLFCHLFDRFVLAAVYMVADEYGFGFVWEEGMDSDAEQIDKDTPSEMAEEIRETGRVEYIAIILAVINVLLQMLTPEDPYGIDESDESEMPSLMADNDNSDEYDESDESYMIQRDNEQRHVIDNLGYIIADLCTIWNWNSTTCKRHYVFMSCHKLISVWELAITSNTDILNTPATLRKSLGPLLIGMEFGIAHKALAELIRNTQIGTRFERLEKEKEVGEGVGDRVIGGGENWDDDEVEDDFAELGEELNETENGRERAYEEGMAWIRREFGDGDDDKDGEDEGGDDEEI</sequence>
<feature type="compositionally biased region" description="Acidic residues" evidence="1">
    <location>
        <begin position="304"/>
        <end position="321"/>
    </location>
</feature>
<dbReference type="AlphaFoldDB" id="U4L687"/>
<accession>U4L687</accession>
<name>U4L687_PYROM</name>
<dbReference type="Proteomes" id="UP000018144">
    <property type="component" value="Unassembled WGS sequence"/>
</dbReference>
<keyword evidence="3" id="KW-1185">Reference proteome</keyword>
<reference evidence="2 3" key="1">
    <citation type="journal article" date="2013" name="PLoS Genet.">
        <title>The genome and development-dependent transcriptomes of Pyronema confluens: a window into fungal evolution.</title>
        <authorList>
            <person name="Traeger S."/>
            <person name="Altegoer F."/>
            <person name="Freitag M."/>
            <person name="Gabaldon T."/>
            <person name="Kempken F."/>
            <person name="Kumar A."/>
            <person name="Marcet-Houben M."/>
            <person name="Poggeler S."/>
            <person name="Stajich J.E."/>
            <person name="Nowrousian M."/>
        </authorList>
    </citation>
    <scope>NUCLEOTIDE SEQUENCE [LARGE SCALE GENOMIC DNA]</scope>
    <source>
        <strain evidence="3">CBS 100304</strain>
        <tissue evidence="2">Vegetative mycelium</tissue>
    </source>
</reference>
<evidence type="ECO:0000256" key="1">
    <source>
        <dbReference type="SAM" id="MobiDB-lite"/>
    </source>
</evidence>
<proteinExistence type="predicted"/>
<feature type="region of interest" description="Disordered" evidence="1">
    <location>
        <begin position="112"/>
        <end position="135"/>
    </location>
</feature>
<feature type="region of interest" description="Disordered" evidence="1">
    <location>
        <begin position="298"/>
        <end position="321"/>
    </location>
</feature>
<evidence type="ECO:0000313" key="3">
    <source>
        <dbReference type="Proteomes" id="UP000018144"/>
    </source>
</evidence>
<gene>
    <name evidence="2" type="ORF">PCON_12469</name>
</gene>
<evidence type="ECO:0000313" key="2">
    <source>
        <dbReference type="EMBL" id="CCX12875.1"/>
    </source>
</evidence>
<dbReference type="EMBL" id="HF935726">
    <property type="protein sequence ID" value="CCX12875.1"/>
    <property type="molecule type" value="Genomic_DNA"/>
</dbReference>
<organism evidence="2 3">
    <name type="scientific">Pyronema omphalodes (strain CBS 100304)</name>
    <name type="common">Pyronema confluens</name>
    <dbReference type="NCBI Taxonomy" id="1076935"/>
    <lineage>
        <taxon>Eukaryota</taxon>
        <taxon>Fungi</taxon>
        <taxon>Dikarya</taxon>
        <taxon>Ascomycota</taxon>
        <taxon>Pezizomycotina</taxon>
        <taxon>Pezizomycetes</taxon>
        <taxon>Pezizales</taxon>
        <taxon>Pyronemataceae</taxon>
        <taxon>Pyronema</taxon>
    </lineage>
</organism>